<keyword evidence="3 6" id="KW-0812">Transmembrane</keyword>
<dbReference type="GO" id="GO:0006284">
    <property type="term" value="P:base-excision repair"/>
    <property type="evidence" value="ECO:0007669"/>
    <property type="project" value="InterPro"/>
</dbReference>
<keyword evidence="4 6" id="KW-1133">Transmembrane helix</keyword>
<dbReference type="InterPro" id="IPR051401">
    <property type="entry name" value="GtrA_CellWall_Glycosyl"/>
</dbReference>
<dbReference type="PROSITE" id="PS51068">
    <property type="entry name" value="FPG_CAT"/>
    <property type="match status" value="1"/>
</dbReference>
<dbReference type="Pfam" id="PF04138">
    <property type="entry name" value="GtrA_DPMS_TM"/>
    <property type="match status" value="1"/>
</dbReference>
<evidence type="ECO:0000256" key="6">
    <source>
        <dbReference type="SAM" id="Phobius"/>
    </source>
</evidence>
<evidence type="ECO:0000256" key="1">
    <source>
        <dbReference type="ARBA" id="ARBA00004141"/>
    </source>
</evidence>
<evidence type="ECO:0000256" key="3">
    <source>
        <dbReference type="ARBA" id="ARBA00022692"/>
    </source>
</evidence>
<dbReference type="Proteomes" id="UP000500970">
    <property type="component" value="Chromosome"/>
</dbReference>
<dbReference type="GO" id="GO:0003906">
    <property type="term" value="F:DNA-(apurinic or apyrimidinic site) endonuclease activity"/>
    <property type="evidence" value="ECO:0007669"/>
    <property type="project" value="InterPro"/>
</dbReference>
<dbReference type="EMBL" id="CP053985">
    <property type="protein sequence ID" value="QKH35939.1"/>
    <property type="molecule type" value="Genomic_DNA"/>
</dbReference>
<gene>
    <name evidence="8" type="ORF">FOC84_13700</name>
</gene>
<dbReference type="InterPro" id="IPR012319">
    <property type="entry name" value="FPG_cat"/>
</dbReference>
<evidence type="ECO:0000259" key="7">
    <source>
        <dbReference type="PROSITE" id="PS51068"/>
    </source>
</evidence>
<feature type="transmembrane region" description="Helical" evidence="6">
    <location>
        <begin position="133"/>
        <end position="151"/>
    </location>
</feature>
<organism evidence="8 9">
    <name type="scientific">Achromobacter pestifer</name>
    <dbReference type="NCBI Taxonomy" id="1353889"/>
    <lineage>
        <taxon>Bacteria</taxon>
        <taxon>Pseudomonadati</taxon>
        <taxon>Pseudomonadota</taxon>
        <taxon>Betaproteobacteria</taxon>
        <taxon>Burkholderiales</taxon>
        <taxon>Alcaligenaceae</taxon>
        <taxon>Achromobacter</taxon>
    </lineage>
</organism>
<dbReference type="PANTHER" id="PTHR38459">
    <property type="entry name" value="PROPHAGE BACTOPRENOL-LINKED GLUCOSE TRANSLOCASE HOMOLOG"/>
    <property type="match status" value="1"/>
</dbReference>
<dbReference type="GO" id="GO:0008270">
    <property type="term" value="F:zinc ion binding"/>
    <property type="evidence" value="ECO:0007669"/>
    <property type="project" value="InterPro"/>
</dbReference>
<evidence type="ECO:0000256" key="5">
    <source>
        <dbReference type="ARBA" id="ARBA00023136"/>
    </source>
</evidence>
<evidence type="ECO:0000256" key="4">
    <source>
        <dbReference type="ARBA" id="ARBA00022989"/>
    </source>
</evidence>
<evidence type="ECO:0000313" key="8">
    <source>
        <dbReference type="EMBL" id="QKH35939.1"/>
    </source>
</evidence>
<accession>A0A7D4HRB9</accession>
<dbReference type="GO" id="GO:0005886">
    <property type="term" value="C:plasma membrane"/>
    <property type="evidence" value="ECO:0007669"/>
    <property type="project" value="TreeGrafter"/>
</dbReference>
<dbReference type="GO" id="GO:0019104">
    <property type="term" value="F:DNA N-glycosylase activity"/>
    <property type="evidence" value="ECO:0007669"/>
    <property type="project" value="InterPro"/>
</dbReference>
<dbReference type="InterPro" id="IPR007267">
    <property type="entry name" value="GtrA_DPMS_TM"/>
</dbReference>
<protein>
    <submittedName>
        <fullName evidence="8">GtrA family protein</fullName>
    </submittedName>
</protein>
<comment type="subcellular location">
    <subcellularLocation>
        <location evidence="1">Membrane</location>
        <topology evidence="1">Multi-pass membrane protein</topology>
    </subcellularLocation>
</comment>
<dbReference type="KEGG" id="apes:FOC84_13700"/>
<comment type="similarity">
    <text evidence="2">Belongs to the GtrA family.</text>
</comment>
<evidence type="ECO:0000313" key="9">
    <source>
        <dbReference type="Proteomes" id="UP000500970"/>
    </source>
</evidence>
<reference evidence="8 9" key="1">
    <citation type="submission" date="2020-05" db="EMBL/GenBank/DDBJ databases">
        <title>FDA dAtabase for Regulatory Grade micrObial Sequences (FDA-ARGOS): Supporting development and validation of Infectious Disease Dx tests.</title>
        <authorList>
            <person name="Sproer C."/>
            <person name="Gronow S."/>
            <person name="Severitt S."/>
            <person name="Schroder I."/>
            <person name="Tallon L."/>
            <person name="Sadzewicz L."/>
            <person name="Zhao X."/>
            <person name="Vavikolanu K."/>
            <person name="Mehta A."/>
            <person name="Aluvathingal J."/>
            <person name="Nadendla S."/>
            <person name="Myers T."/>
            <person name="Yan Y."/>
            <person name="Sichtig H."/>
        </authorList>
    </citation>
    <scope>NUCLEOTIDE SEQUENCE [LARGE SCALE GENOMIC DNA]</scope>
    <source>
        <strain evidence="8 9">FDAARGOS_790</strain>
    </source>
</reference>
<proteinExistence type="inferred from homology"/>
<sequence>MGGRGVLAGSEGATRRGSVLVLNPDRRSGRSGYRFQLLRYALVGLVSNALGYAVYLLVTHLGMAPKITVTLLYAVTAALAFFGNRRLTFQSSGRMLGPALRYVCAHGVGYLINIGLLALFADRLGIPHQWVQLAAVFIVAGFMFCALRWFVFADTAKR</sequence>
<dbReference type="GO" id="GO:0000271">
    <property type="term" value="P:polysaccharide biosynthetic process"/>
    <property type="evidence" value="ECO:0007669"/>
    <property type="project" value="InterPro"/>
</dbReference>
<keyword evidence="9" id="KW-1185">Reference proteome</keyword>
<dbReference type="AlphaFoldDB" id="A0A7D4HRB9"/>
<feature type="transmembrane region" description="Helical" evidence="6">
    <location>
        <begin position="102"/>
        <end position="121"/>
    </location>
</feature>
<name>A0A7D4HRB9_9BURK</name>
<feature type="transmembrane region" description="Helical" evidence="6">
    <location>
        <begin position="37"/>
        <end position="58"/>
    </location>
</feature>
<evidence type="ECO:0000256" key="2">
    <source>
        <dbReference type="ARBA" id="ARBA00009399"/>
    </source>
</evidence>
<feature type="transmembrane region" description="Helical" evidence="6">
    <location>
        <begin position="64"/>
        <end position="82"/>
    </location>
</feature>
<feature type="domain" description="Formamidopyrimidine-DNA glycosylase catalytic" evidence="7">
    <location>
        <begin position="1"/>
        <end position="88"/>
    </location>
</feature>
<keyword evidence="5 6" id="KW-0472">Membrane</keyword>
<dbReference type="PANTHER" id="PTHR38459:SF1">
    <property type="entry name" value="PROPHAGE BACTOPRENOL-LINKED GLUCOSE TRANSLOCASE HOMOLOG"/>
    <property type="match status" value="1"/>
</dbReference>